<gene>
    <name evidence="2" type="ORF">EYC80_004217</name>
</gene>
<dbReference type="OrthoDB" id="3515628at2759"/>
<evidence type="ECO:0000313" key="2">
    <source>
        <dbReference type="EMBL" id="KAB8304889.1"/>
    </source>
</evidence>
<dbReference type="EMBL" id="VIGI01000001">
    <property type="protein sequence ID" value="KAB8304889.1"/>
    <property type="molecule type" value="Genomic_DNA"/>
</dbReference>
<protein>
    <submittedName>
        <fullName evidence="2">Uncharacterized protein</fullName>
    </submittedName>
</protein>
<feature type="region of interest" description="Disordered" evidence="1">
    <location>
        <begin position="197"/>
        <end position="255"/>
    </location>
</feature>
<keyword evidence="3" id="KW-1185">Reference proteome</keyword>
<dbReference type="AlphaFoldDB" id="A0A5N6KP46"/>
<accession>A0A5N6KP46</accession>
<sequence length="255" mass="28546">MSVSNTPTKGMGGRKLKAWEVAAQNPVDINKNMNDFLKHIENEAIGPGLAAVAKQLAEMYEANDNEARHFTHNLQKRFQKECDGYDADTAKFMADLAFGLQTRIASLEKGMPIPEDWPQQMEDWHNKQLATFQAKLRQKKQKVTAALGAKDTEAERGRKVVFVEQERALLELFWDIKKSIDTKERTVEEVTSALELQTPTKATTSGGSSAASRTLLPSTPTRSVTTSDRQPSHKRQRTMDHYDLTASPKSPTSEN</sequence>
<reference evidence="2 3" key="1">
    <citation type="submission" date="2019-06" db="EMBL/GenBank/DDBJ databases">
        <title>Genome Sequence of the Brown Rot Fungal Pathogen Monilinia laxa.</title>
        <authorList>
            <person name="De Miccolis Angelini R.M."/>
            <person name="Landi L."/>
            <person name="Abate D."/>
            <person name="Pollastro S."/>
            <person name="Romanazzi G."/>
            <person name="Faretra F."/>
        </authorList>
    </citation>
    <scope>NUCLEOTIDE SEQUENCE [LARGE SCALE GENOMIC DNA]</scope>
    <source>
        <strain evidence="2 3">Mlax316</strain>
    </source>
</reference>
<feature type="compositionally biased region" description="Polar residues" evidence="1">
    <location>
        <begin position="215"/>
        <end position="229"/>
    </location>
</feature>
<evidence type="ECO:0000313" key="3">
    <source>
        <dbReference type="Proteomes" id="UP000326757"/>
    </source>
</evidence>
<proteinExistence type="predicted"/>
<name>A0A5N6KP46_MONLA</name>
<dbReference type="Proteomes" id="UP000326757">
    <property type="component" value="Unassembled WGS sequence"/>
</dbReference>
<organism evidence="2 3">
    <name type="scientific">Monilinia laxa</name>
    <name type="common">Brown rot fungus</name>
    <name type="synonym">Sclerotinia laxa</name>
    <dbReference type="NCBI Taxonomy" id="61186"/>
    <lineage>
        <taxon>Eukaryota</taxon>
        <taxon>Fungi</taxon>
        <taxon>Dikarya</taxon>
        <taxon>Ascomycota</taxon>
        <taxon>Pezizomycotina</taxon>
        <taxon>Leotiomycetes</taxon>
        <taxon>Helotiales</taxon>
        <taxon>Sclerotiniaceae</taxon>
        <taxon>Monilinia</taxon>
    </lineage>
</organism>
<evidence type="ECO:0000256" key="1">
    <source>
        <dbReference type="SAM" id="MobiDB-lite"/>
    </source>
</evidence>
<comment type="caution">
    <text evidence="2">The sequence shown here is derived from an EMBL/GenBank/DDBJ whole genome shotgun (WGS) entry which is preliminary data.</text>
</comment>
<feature type="compositionally biased region" description="Low complexity" evidence="1">
    <location>
        <begin position="202"/>
        <end position="212"/>
    </location>
</feature>